<dbReference type="AlphaFoldDB" id="A0A518BJD1"/>
<evidence type="ECO:0000259" key="1">
    <source>
        <dbReference type="Pfam" id="PF12705"/>
    </source>
</evidence>
<keyword evidence="3" id="KW-1185">Reference proteome</keyword>
<sequence>MAFAHELSWSVSRSGTFATCRRSYYHNYYLSWLGWSWDAPPQRKLAYKLKKLTRLPMWAGDCLHEALAAWFEEKAGGRERDAAWVEAHALKALRDGYKQSRDEAAAWEKRPAKNIRLAEHYYGEPSVDESNDNAKEYGTRYVERIREGTRAFFEAPELERVRAASPEDYLACEELGTIELNGTKVFAIPDFAFREGDDVWIYDWKTGSPREQDLFQLAMYCLYAEQKWGVDPSAVRCVDAYLPSGQYVEKTFTIADLDATLARATESMAAMRAVHFDADAGMGDPADFPQIPADSPEARECRTCHFRELCDRV</sequence>
<evidence type="ECO:0000313" key="3">
    <source>
        <dbReference type="Proteomes" id="UP000316921"/>
    </source>
</evidence>
<name>A0A518BJD1_9BACT</name>
<organism evidence="2 3">
    <name type="scientific">Engelhardtia mirabilis</name>
    <dbReference type="NCBI Taxonomy" id="2528011"/>
    <lineage>
        <taxon>Bacteria</taxon>
        <taxon>Pseudomonadati</taxon>
        <taxon>Planctomycetota</taxon>
        <taxon>Planctomycetia</taxon>
        <taxon>Planctomycetia incertae sedis</taxon>
        <taxon>Engelhardtia</taxon>
    </lineage>
</organism>
<dbReference type="Pfam" id="PF12705">
    <property type="entry name" value="PDDEXK_1"/>
    <property type="match status" value="1"/>
</dbReference>
<dbReference type="InterPro" id="IPR011604">
    <property type="entry name" value="PDDEXK-like_dom_sf"/>
</dbReference>
<accession>A0A518BJD1</accession>
<protein>
    <submittedName>
        <fullName evidence="2">PD-(D/E)XK nuclease superfamily protein</fullName>
    </submittedName>
</protein>
<feature type="domain" description="PD-(D/E)XK endonuclease-like" evidence="1">
    <location>
        <begin position="8"/>
        <end position="311"/>
    </location>
</feature>
<dbReference type="RefSeq" id="WP_145064911.1">
    <property type="nucleotide sequence ID" value="NZ_CP036287.1"/>
</dbReference>
<dbReference type="EMBL" id="CP036287">
    <property type="protein sequence ID" value="QDU67072.1"/>
    <property type="molecule type" value="Genomic_DNA"/>
</dbReference>
<dbReference type="KEGG" id="pbap:Pla133_21500"/>
<dbReference type="Gene3D" id="3.90.320.10">
    <property type="match status" value="1"/>
</dbReference>
<dbReference type="Proteomes" id="UP000316921">
    <property type="component" value="Chromosome"/>
</dbReference>
<gene>
    <name evidence="2" type="ORF">Pla133_21500</name>
</gene>
<dbReference type="InterPro" id="IPR038726">
    <property type="entry name" value="PDDEXK_AddAB-type"/>
</dbReference>
<reference evidence="2 3" key="1">
    <citation type="submission" date="2019-02" db="EMBL/GenBank/DDBJ databases">
        <title>Deep-cultivation of Planctomycetes and their phenomic and genomic characterization uncovers novel biology.</title>
        <authorList>
            <person name="Wiegand S."/>
            <person name="Jogler M."/>
            <person name="Boedeker C."/>
            <person name="Pinto D."/>
            <person name="Vollmers J."/>
            <person name="Rivas-Marin E."/>
            <person name="Kohn T."/>
            <person name="Peeters S.H."/>
            <person name="Heuer A."/>
            <person name="Rast P."/>
            <person name="Oberbeckmann S."/>
            <person name="Bunk B."/>
            <person name="Jeske O."/>
            <person name="Meyerdierks A."/>
            <person name="Storesund J.E."/>
            <person name="Kallscheuer N."/>
            <person name="Luecker S."/>
            <person name="Lage O.M."/>
            <person name="Pohl T."/>
            <person name="Merkel B.J."/>
            <person name="Hornburger P."/>
            <person name="Mueller R.-W."/>
            <person name="Bruemmer F."/>
            <person name="Labrenz M."/>
            <person name="Spormann A.M."/>
            <person name="Op den Camp H."/>
            <person name="Overmann J."/>
            <person name="Amann R."/>
            <person name="Jetten M.S.M."/>
            <person name="Mascher T."/>
            <person name="Medema M.H."/>
            <person name="Devos D.P."/>
            <person name="Kaster A.-K."/>
            <person name="Ovreas L."/>
            <person name="Rohde M."/>
            <person name="Galperin M.Y."/>
            <person name="Jogler C."/>
        </authorList>
    </citation>
    <scope>NUCLEOTIDE SEQUENCE [LARGE SCALE GENOMIC DNA]</scope>
    <source>
        <strain evidence="2 3">Pla133</strain>
    </source>
</reference>
<proteinExistence type="predicted"/>
<evidence type="ECO:0000313" key="2">
    <source>
        <dbReference type="EMBL" id="QDU67072.1"/>
    </source>
</evidence>